<dbReference type="PROSITE" id="PS52012">
    <property type="entry name" value="CFEM"/>
    <property type="match status" value="1"/>
</dbReference>
<keyword evidence="12" id="KW-0449">Lipoprotein</keyword>
<feature type="compositionally biased region" description="Low complexity" evidence="15">
    <location>
        <begin position="384"/>
        <end position="395"/>
    </location>
</feature>
<comment type="caution">
    <text evidence="18">The sequence shown here is derived from an EMBL/GenBank/DDBJ whole genome shotgun (WGS) entry which is preliminary data.</text>
</comment>
<feature type="transmembrane region" description="Helical" evidence="16">
    <location>
        <begin position="76"/>
        <end position="95"/>
    </location>
</feature>
<comment type="similarity">
    <text evidence="4">Belongs to the RBT5 family.</text>
</comment>
<feature type="region of interest" description="Disordered" evidence="15">
    <location>
        <begin position="362"/>
        <end position="421"/>
    </location>
</feature>
<comment type="subcellular location">
    <subcellularLocation>
        <location evidence="2">Membrane</location>
        <topology evidence="2">Lipid-anchor</topology>
        <topology evidence="2">GPI-anchor</topology>
    </subcellularLocation>
    <subcellularLocation>
        <location evidence="1">Membrane</location>
        <topology evidence="1">Multi-pass membrane protein</topology>
    </subcellularLocation>
    <subcellularLocation>
        <location evidence="3">Secreted</location>
    </subcellularLocation>
</comment>
<dbReference type="SMART" id="SM00747">
    <property type="entry name" value="CFEM"/>
    <property type="match status" value="1"/>
</dbReference>
<evidence type="ECO:0000256" key="4">
    <source>
        <dbReference type="ARBA" id="ARBA00010031"/>
    </source>
</evidence>
<keyword evidence="7 16" id="KW-0812">Transmembrane</keyword>
<evidence type="ECO:0000256" key="7">
    <source>
        <dbReference type="ARBA" id="ARBA00022692"/>
    </source>
</evidence>
<feature type="transmembrane region" description="Helical" evidence="16">
    <location>
        <begin position="187"/>
        <end position="212"/>
    </location>
</feature>
<keyword evidence="6" id="KW-0336">GPI-anchor</keyword>
<evidence type="ECO:0000256" key="3">
    <source>
        <dbReference type="ARBA" id="ARBA00004613"/>
    </source>
</evidence>
<feature type="transmembrane region" description="Helical" evidence="16">
    <location>
        <begin position="156"/>
        <end position="175"/>
    </location>
</feature>
<evidence type="ECO:0000256" key="16">
    <source>
        <dbReference type="SAM" id="Phobius"/>
    </source>
</evidence>
<feature type="transmembrane region" description="Helical" evidence="16">
    <location>
        <begin position="107"/>
        <end position="127"/>
    </location>
</feature>
<feature type="disulfide bond" evidence="14">
    <location>
        <begin position="11"/>
        <end position="42"/>
    </location>
</feature>
<keyword evidence="14" id="KW-0349">Heme</keyword>
<dbReference type="GO" id="GO:0005576">
    <property type="term" value="C:extracellular region"/>
    <property type="evidence" value="ECO:0007669"/>
    <property type="project" value="UniProtKB-SubCell"/>
</dbReference>
<evidence type="ECO:0000256" key="6">
    <source>
        <dbReference type="ARBA" id="ARBA00022622"/>
    </source>
</evidence>
<reference evidence="18" key="2">
    <citation type="submission" date="2020-02" db="EMBL/GenBank/DDBJ databases">
        <authorList>
            <person name="Gilchrist C.L.M."/>
            <person name="Chooi Y.-H."/>
        </authorList>
    </citation>
    <scope>NUCLEOTIDE SEQUENCE</scope>
    <source>
        <strain evidence="18">MST-FP2251</strain>
    </source>
</reference>
<protein>
    <recommendedName>
        <fullName evidence="17">CFEM domain-containing protein</fullName>
    </recommendedName>
</protein>
<proteinExistence type="inferred from homology"/>
<feature type="binding site" description="axial binding residue" evidence="14">
    <location>
        <position position="25"/>
    </location>
    <ligand>
        <name>heme</name>
        <dbReference type="ChEBI" id="CHEBI:30413"/>
    </ligand>
    <ligandPart>
        <name>Fe</name>
        <dbReference type="ChEBI" id="CHEBI:18248"/>
    </ligandPart>
</feature>
<dbReference type="InterPro" id="IPR008427">
    <property type="entry name" value="Extracellular_membr_CFEM_dom"/>
</dbReference>
<evidence type="ECO:0000256" key="13">
    <source>
        <dbReference type="ARBA" id="ARBA00038359"/>
    </source>
</evidence>
<feature type="transmembrane region" description="Helical" evidence="16">
    <location>
        <begin position="232"/>
        <end position="253"/>
    </location>
</feature>
<feature type="domain" description="CFEM" evidence="17">
    <location>
        <begin position="1"/>
        <end position="90"/>
    </location>
</feature>
<dbReference type="GO" id="GO:0098552">
    <property type="term" value="C:side of membrane"/>
    <property type="evidence" value="ECO:0007669"/>
    <property type="project" value="UniProtKB-KW"/>
</dbReference>
<dbReference type="Pfam" id="PF20684">
    <property type="entry name" value="Fung_rhodopsin"/>
    <property type="match status" value="1"/>
</dbReference>
<dbReference type="GO" id="GO:0046872">
    <property type="term" value="F:metal ion binding"/>
    <property type="evidence" value="ECO:0007669"/>
    <property type="project" value="UniProtKB-UniRule"/>
</dbReference>
<evidence type="ECO:0000259" key="17">
    <source>
        <dbReference type="PROSITE" id="PS52012"/>
    </source>
</evidence>
<dbReference type="InterPro" id="IPR049326">
    <property type="entry name" value="Rhodopsin_dom_fungi"/>
</dbReference>
<dbReference type="Proteomes" id="UP001194746">
    <property type="component" value="Unassembled WGS sequence"/>
</dbReference>
<keyword evidence="10 16" id="KW-0472">Membrane</keyword>
<evidence type="ECO:0000256" key="14">
    <source>
        <dbReference type="PROSITE-ProRule" id="PRU01356"/>
    </source>
</evidence>
<evidence type="ECO:0000256" key="10">
    <source>
        <dbReference type="ARBA" id="ARBA00023136"/>
    </source>
</evidence>
<keyword evidence="14" id="KW-0479">Metal-binding</keyword>
<keyword evidence="14" id="KW-0408">Iron</keyword>
<evidence type="ECO:0000256" key="1">
    <source>
        <dbReference type="ARBA" id="ARBA00004141"/>
    </source>
</evidence>
<dbReference type="InterPro" id="IPR052337">
    <property type="entry name" value="SAT4-like"/>
</dbReference>
<evidence type="ECO:0000256" key="15">
    <source>
        <dbReference type="SAM" id="MobiDB-lite"/>
    </source>
</evidence>
<evidence type="ECO:0000256" key="11">
    <source>
        <dbReference type="ARBA" id="ARBA00023157"/>
    </source>
</evidence>
<evidence type="ECO:0000313" key="19">
    <source>
        <dbReference type="Proteomes" id="UP001194746"/>
    </source>
</evidence>
<name>A0AAD4GZU1_ASPNN</name>
<feature type="compositionally biased region" description="Low complexity" evidence="15">
    <location>
        <begin position="363"/>
        <end position="374"/>
    </location>
</feature>
<dbReference type="PANTHER" id="PTHR33048">
    <property type="entry name" value="PTH11-LIKE INTEGRAL MEMBRANE PROTEIN (AFU_ORTHOLOGUE AFUA_5G11245)"/>
    <property type="match status" value="1"/>
</dbReference>
<comment type="similarity">
    <text evidence="13">Belongs to the SAT4 family.</text>
</comment>
<keyword evidence="11 14" id="KW-1015">Disulfide bond</keyword>
<keyword evidence="19" id="KW-1185">Reference proteome</keyword>
<feature type="disulfide bond" evidence="14">
    <location>
        <begin position="7"/>
        <end position="47"/>
    </location>
</feature>
<feature type="transmembrane region" description="Helical" evidence="16">
    <location>
        <begin position="265"/>
        <end position="286"/>
    </location>
</feature>
<feature type="compositionally biased region" description="Polar residues" evidence="15">
    <location>
        <begin position="408"/>
        <end position="417"/>
    </location>
</feature>
<accession>A0AAD4GZU1</accession>
<evidence type="ECO:0000256" key="9">
    <source>
        <dbReference type="ARBA" id="ARBA00022989"/>
    </source>
</evidence>
<dbReference type="EMBL" id="VCAU01000001">
    <property type="protein sequence ID" value="KAF9895105.1"/>
    <property type="molecule type" value="Genomic_DNA"/>
</dbReference>
<keyword evidence="5" id="KW-0964">Secreted</keyword>
<feature type="disulfide bond" evidence="14">
    <location>
        <begin position="21"/>
        <end position="28"/>
    </location>
</feature>
<evidence type="ECO:0000256" key="12">
    <source>
        <dbReference type="ARBA" id="ARBA00023288"/>
    </source>
</evidence>
<dbReference type="AlphaFoldDB" id="A0AAD4GZU1"/>
<organism evidence="18 19">
    <name type="scientific">Aspergillus nanangensis</name>
    <dbReference type="NCBI Taxonomy" id="2582783"/>
    <lineage>
        <taxon>Eukaryota</taxon>
        <taxon>Fungi</taxon>
        <taxon>Dikarya</taxon>
        <taxon>Ascomycota</taxon>
        <taxon>Pezizomycotina</taxon>
        <taxon>Eurotiomycetes</taxon>
        <taxon>Eurotiomycetidae</taxon>
        <taxon>Eurotiales</taxon>
        <taxon>Aspergillaceae</taxon>
        <taxon>Aspergillus</taxon>
        <taxon>Aspergillus subgen. Circumdati</taxon>
    </lineage>
</organism>
<evidence type="ECO:0000256" key="5">
    <source>
        <dbReference type="ARBA" id="ARBA00022525"/>
    </source>
</evidence>
<keyword evidence="9 16" id="KW-1133">Transmembrane helix</keyword>
<feature type="region of interest" description="Disordered" evidence="15">
    <location>
        <begin position="458"/>
        <end position="513"/>
    </location>
</feature>
<evidence type="ECO:0000313" key="18">
    <source>
        <dbReference type="EMBL" id="KAF9895105.1"/>
    </source>
</evidence>
<feature type="disulfide bond" evidence="14">
    <location>
        <begin position="30"/>
        <end position="63"/>
    </location>
</feature>
<evidence type="ECO:0000256" key="2">
    <source>
        <dbReference type="ARBA" id="ARBA00004589"/>
    </source>
</evidence>
<dbReference type="PANTHER" id="PTHR33048:SF143">
    <property type="entry name" value="EXTRACELLULAR MEMBRANE PROTEIN CFEM DOMAIN-CONTAINING PROTEIN-RELATED"/>
    <property type="match status" value="1"/>
</dbReference>
<keyword evidence="8" id="KW-0732">Signal</keyword>
<gene>
    <name evidence="18" type="ORF">FE257_000007</name>
</gene>
<reference evidence="18" key="1">
    <citation type="journal article" date="2019" name="Beilstein J. Org. Chem.">
        <title>Nanangenines: drimane sesquiterpenoids as the dominant metabolite cohort of a novel Australian fungus, Aspergillus nanangensis.</title>
        <authorList>
            <person name="Lacey H.J."/>
            <person name="Gilchrist C.L.M."/>
            <person name="Crombie A."/>
            <person name="Kalaitzis J.A."/>
            <person name="Vuong D."/>
            <person name="Rutledge P.J."/>
            <person name="Turner P."/>
            <person name="Pitt J.I."/>
            <person name="Lacey E."/>
            <person name="Chooi Y.H."/>
            <person name="Piggott A.M."/>
        </authorList>
    </citation>
    <scope>NUCLEOTIDE SEQUENCE</scope>
    <source>
        <strain evidence="18">MST-FP2251</strain>
    </source>
</reference>
<sequence length="513" mass="56452">MDSLPSCALICLSRVIQNSTCSLSDFACICQDTQLNSALQPCILQSCTVREALTAQKFSYTTCQYPTSDDTHVFPVINIVGIIIAILAVTLRVGGRVVSSKMGWDDYTILFALFIAAAIAGIGFPMGSHGLGKDMWMVSFDNITYTLKLFFIEENLYVVCIAMIKSSMLLLYLRLFPNQALRIAVQITLAITVAWGIASLFAQVFSCSPIRYYWQSWDGQHKGKCISHNALLLANAVINIVLDVVVIGLPMPTLMKLRMSLGKRIGMCMMFAVGIIVTVISILRLYEGVGFNSTTNPTSEPFSPDTSQTQLANLDPTPEDFVPVGIWSLLEVYLGIMCSCMPGIRASCKYVWAAITNQKLPTGSSSGHNNSSSGFRSRYPIKTGQDQSGRSGSSQLTEFEMSPKRYQPGSNRDQYGQSGEFIRLRDVDPEYDPYVTEMNNPSPANSTSQLARIKEMKISHGRSFSKGSRKETADDFPLARPPPVFDQQYSSHSRGVSRDGSAKMTWLNDGDSG</sequence>
<dbReference type="Pfam" id="PF05730">
    <property type="entry name" value="CFEM"/>
    <property type="match status" value="1"/>
</dbReference>
<evidence type="ECO:0000256" key="8">
    <source>
        <dbReference type="ARBA" id="ARBA00022729"/>
    </source>
</evidence>
<keyword evidence="6" id="KW-0325">Glycoprotein</keyword>